<dbReference type="AlphaFoldDB" id="A0AAE0EU67"/>
<name>A0AAE0EU67_9CHLO</name>
<feature type="region of interest" description="Disordered" evidence="1">
    <location>
        <begin position="94"/>
        <end position="128"/>
    </location>
</feature>
<dbReference type="Gene3D" id="2.30.30.140">
    <property type="match status" value="1"/>
</dbReference>
<dbReference type="EMBL" id="LGRX02033721">
    <property type="protein sequence ID" value="KAK3240172.1"/>
    <property type="molecule type" value="Genomic_DNA"/>
</dbReference>
<comment type="caution">
    <text evidence="2">The sequence shown here is derived from an EMBL/GenBank/DDBJ whole genome shotgun (WGS) entry which is preliminary data.</text>
</comment>
<reference evidence="2 3" key="1">
    <citation type="journal article" date="2015" name="Genome Biol. Evol.">
        <title>Comparative Genomics of a Bacterivorous Green Alga Reveals Evolutionary Causalities and Consequences of Phago-Mixotrophic Mode of Nutrition.</title>
        <authorList>
            <person name="Burns J.A."/>
            <person name="Paasch A."/>
            <person name="Narechania A."/>
            <person name="Kim E."/>
        </authorList>
    </citation>
    <scope>NUCLEOTIDE SEQUENCE [LARGE SCALE GENOMIC DNA]</scope>
    <source>
        <strain evidence="2 3">PLY_AMNH</strain>
    </source>
</reference>
<evidence type="ECO:0000313" key="2">
    <source>
        <dbReference type="EMBL" id="KAK3240172.1"/>
    </source>
</evidence>
<dbReference type="Proteomes" id="UP001190700">
    <property type="component" value="Unassembled WGS sequence"/>
</dbReference>
<protein>
    <submittedName>
        <fullName evidence="2">Uncharacterized protein</fullName>
    </submittedName>
</protein>
<dbReference type="SUPFAM" id="SSF63748">
    <property type="entry name" value="Tudor/PWWP/MBT"/>
    <property type="match status" value="1"/>
</dbReference>
<keyword evidence="3" id="KW-1185">Reference proteome</keyword>
<organism evidence="2 3">
    <name type="scientific">Cymbomonas tetramitiformis</name>
    <dbReference type="NCBI Taxonomy" id="36881"/>
    <lineage>
        <taxon>Eukaryota</taxon>
        <taxon>Viridiplantae</taxon>
        <taxon>Chlorophyta</taxon>
        <taxon>Pyramimonadophyceae</taxon>
        <taxon>Pyramimonadales</taxon>
        <taxon>Pyramimonadaceae</taxon>
        <taxon>Cymbomonas</taxon>
    </lineage>
</organism>
<gene>
    <name evidence="2" type="ORF">CYMTET_49971</name>
</gene>
<evidence type="ECO:0000313" key="3">
    <source>
        <dbReference type="Proteomes" id="UP001190700"/>
    </source>
</evidence>
<sequence>METKVDAGTTQRVQSQLLVAVQQLSPQMSSPTVRVKEMETRRMRKLAYSLVSMALLEFIEDKIHDTEANMVRSAVLDRWFREFEDLKTEQNLKHAANKSSRGYSAEDALNRKGMDRDAPPGEKTTSLADKPAVRWAGEVGSSHAVLPYMDDFLSPPVARHRVGMQLEVFWKDDDVWYPCTITSVSGNISHVVYADGDKEELDLRALAKSTHGNYWPKALAFTYFCVGAGSELVLLYMGLLMRWGTVPVESMQPYLSVINKNFEHLKFDGQKKEYLSCLGT</sequence>
<feature type="compositionally biased region" description="Basic and acidic residues" evidence="1">
    <location>
        <begin position="108"/>
        <end position="120"/>
    </location>
</feature>
<dbReference type="CDD" id="cd04508">
    <property type="entry name" value="Tudor_SF"/>
    <property type="match status" value="1"/>
</dbReference>
<accession>A0AAE0EU67</accession>
<proteinExistence type="predicted"/>
<evidence type="ECO:0000256" key="1">
    <source>
        <dbReference type="SAM" id="MobiDB-lite"/>
    </source>
</evidence>